<dbReference type="AlphaFoldDB" id="A0A0M3IVU4"/>
<name>A0A0M3IVU4_ASCLU</name>
<keyword evidence="1" id="KW-0479">Metal-binding</keyword>
<dbReference type="Proteomes" id="UP000036681">
    <property type="component" value="Unplaced"/>
</dbReference>
<dbReference type="Gene3D" id="1.10.1300.10">
    <property type="entry name" value="3'5'-cyclic nucleotide phosphodiesterase, catalytic domain"/>
    <property type="match status" value="1"/>
</dbReference>
<evidence type="ECO:0000256" key="1">
    <source>
        <dbReference type="ARBA" id="ARBA00022723"/>
    </source>
</evidence>
<dbReference type="PANTHER" id="PTHR11347">
    <property type="entry name" value="CYCLIC NUCLEOTIDE PHOSPHODIESTERASE"/>
    <property type="match status" value="1"/>
</dbReference>
<protein>
    <submittedName>
        <fullName evidence="5">PDEase domain-containing protein</fullName>
    </submittedName>
</protein>
<sequence>MTAADLSDQSKDFKNSKAIAENIYKEFFSQGDLEKQMGNRPLEMMDRDRACVPKIQLEFMDTVALPVFDYVSRILPDVRGTYNAIVLNRRCWQVLDQILKEEGLPRGGLDYLRNTDLEEKVMKRIAESDEQMFLLYIYFSAEVKKDSAIEKTPLGFHGPSITSGLCLFINEHGVRLMRNLLGIPEPHAMKRLTNAHSDTFESYAYVATTELVFVIAMKEIVFGDLGMRNSHQ</sequence>
<dbReference type="PROSITE" id="PS51845">
    <property type="entry name" value="PDEASE_I_2"/>
    <property type="match status" value="1"/>
</dbReference>
<keyword evidence="4" id="KW-1185">Reference proteome</keyword>
<dbReference type="InterPro" id="IPR036971">
    <property type="entry name" value="PDEase_catalytic_dom_sf"/>
</dbReference>
<dbReference type="GO" id="GO:0046872">
    <property type="term" value="F:metal ion binding"/>
    <property type="evidence" value="ECO:0007669"/>
    <property type="project" value="UniProtKB-KW"/>
</dbReference>
<keyword evidence="2" id="KW-0378">Hydrolase</keyword>
<proteinExistence type="predicted"/>
<dbReference type="GO" id="GO:0004114">
    <property type="term" value="F:3',5'-cyclic-nucleotide phosphodiesterase activity"/>
    <property type="evidence" value="ECO:0007669"/>
    <property type="project" value="InterPro"/>
</dbReference>
<reference evidence="5" key="1">
    <citation type="submission" date="2017-02" db="UniProtKB">
        <authorList>
            <consortium name="WormBaseParasite"/>
        </authorList>
    </citation>
    <scope>IDENTIFICATION</scope>
</reference>
<evidence type="ECO:0000313" key="5">
    <source>
        <dbReference type="WBParaSite" id="ALUE_0002287201-mRNA-1"/>
    </source>
</evidence>
<dbReference type="GO" id="GO:0007165">
    <property type="term" value="P:signal transduction"/>
    <property type="evidence" value="ECO:0007669"/>
    <property type="project" value="InterPro"/>
</dbReference>
<dbReference type="SUPFAM" id="SSF109604">
    <property type="entry name" value="HD-domain/PDEase-like"/>
    <property type="match status" value="1"/>
</dbReference>
<accession>A0A0M3IVU4</accession>
<evidence type="ECO:0000259" key="3">
    <source>
        <dbReference type="PROSITE" id="PS51845"/>
    </source>
</evidence>
<organism evidence="4 5">
    <name type="scientific">Ascaris lumbricoides</name>
    <name type="common">Giant roundworm</name>
    <dbReference type="NCBI Taxonomy" id="6252"/>
    <lineage>
        <taxon>Eukaryota</taxon>
        <taxon>Metazoa</taxon>
        <taxon>Ecdysozoa</taxon>
        <taxon>Nematoda</taxon>
        <taxon>Chromadorea</taxon>
        <taxon>Rhabditida</taxon>
        <taxon>Spirurina</taxon>
        <taxon>Ascaridomorpha</taxon>
        <taxon>Ascaridoidea</taxon>
        <taxon>Ascarididae</taxon>
        <taxon>Ascaris</taxon>
    </lineage>
</organism>
<feature type="domain" description="PDEase" evidence="3">
    <location>
        <begin position="1"/>
        <end position="99"/>
    </location>
</feature>
<evidence type="ECO:0000313" key="4">
    <source>
        <dbReference type="Proteomes" id="UP000036681"/>
    </source>
</evidence>
<dbReference type="WBParaSite" id="ALUE_0002287201-mRNA-1">
    <property type="protein sequence ID" value="ALUE_0002287201-mRNA-1"/>
    <property type="gene ID" value="ALUE_0002287201"/>
</dbReference>
<dbReference type="Pfam" id="PF00233">
    <property type="entry name" value="PDEase_I"/>
    <property type="match status" value="1"/>
</dbReference>
<evidence type="ECO:0000256" key="2">
    <source>
        <dbReference type="ARBA" id="ARBA00022801"/>
    </source>
</evidence>
<dbReference type="InterPro" id="IPR002073">
    <property type="entry name" value="PDEase_catalytic_dom"/>
</dbReference>